<feature type="region of interest" description="Disordered" evidence="1">
    <location>
        <begin position="1"/>
        <end position="22"/>
    </location>
</feature>
<name>A0A4Y0BKK0_ANOFN</name>
<evidence type="ECO:0000256" key="1">
    <source>
        <dbReference type="SAM" id="MobiDB-lite"/>
    </source>
</evidence>
<feature type="region of interest" description="Disordered" evidence="1">
    <location>
        <begin position="917"/>
        <end position="942"/>
    </location>
</feature>
<feature type="compositionally biased region" description="Basic and acidic residues" evidence="1">
    <location>
        <begin position="148"/>
        <end position="173"/>
    </location>
</feature>
<reference evidence="2" key="1">
    <citation type="submission" date="2020-05" db="UniProtKB">
        <authorList>
            <consortium name="EnsemblMetazoa"/>
        </authorList>
    </citation>
    <scope>IDENTIFICATION</scope>
    <source>
        <strain evidence="2">FUMOZ</strain>
    </source>
</reference>
<organism evidence="2">
    <name type="scientific">Anopheles funestus</name>
    <name type="common">African malaria mosquito</name>
    <dbReference type="NCBI Taxonomy" id="62324"/>
    <lineage>
        <taxon>Eukaryota</taxon>
        <taxon>Metazoa</taxon>
        <taxon>Ecdysozoa</taxon>
        <taxon>Arthropoda</taxon>
        <taxon>Hexapoda</taxon>
        <taxon>Insecta</taxon>
        <taxon>Pterygota</taxon>
        <taxon>Neoptera</taxon>
        <taxon>Endopterygota</taxon>
        <taxon>Diptera</taxon>
        <taxon>Nematocera</taxon>
        <taxon>Culicoidea</taxon>
        <taxon>Culicidae</taxon>
        <taxon>Anophelinae</taxon>
        <taxon>Anopheles</taxon>
    </lineage>
</organism>
<feature type="region of interest" description="Disordered" evidence="1">
    <location>
        <begin position="378"/>
        <end position="399"/>
    </location>
</feature>
<dbReference type="AlphaFoldDB" id="A0A4Y0BKK0"/>
<protein>
    <submittedName>
        <fullName evidence="2">Uncharacterized protein</fullName>
    </submittedName>
</protein>
<feature type="compositionally biased region" description="Acidic residues" evidence="1">
    <location>
        <begin position="9"/>
        <end position="18"/>
    </location>
</feature>
<proteinExistence type="predicted"/>
<evidence type="ECO:0000313" key="2">
    <source>
        <dbReference type="EnsemblMetazoa" id="AFUN020455-PA"/>
    </source>
</evidence>
<dbReference type="VEuPathDB" id="VectorBase:AFUN020455"/>
<accession>A0A4Y0BKK0</accession>
<feature type="region of interest" description="Disordered" evidence="1">
    <location>
        <begin position="141"/>
        <end position="180"/>
    </location>
</feature>
<feature type="region of interest" description="Disordered" evidence="1">
    <location>
        <begin position="642"/>
        <end position="667"/>
    </location>
</feature>
<dbReference type="VEuPathDB" id="VectorBase:AFUN2_012388"/>
<dbReference type="EnsemblMetazoa" id="AFUN020455-RA">
    <property type="protein sequence ID" value="AFUN020455-PA"/>
    <property type="gene ID" value="AFUN020455"/>
</dbReference>
<sequence>MGDDVICIDSDDDDEDEAVPPSARSALNARAALGRHGGRNWRQRRRAQRGRKNYSTILSNNTPLGKLLDGLRWLSSDLYFGEWAGKSGPDFPFHSLAQRVRSLVAEFQRYDTTLAARTEGWRQVVRFLVLLRTIGLTETPANGDDDPGCDKHLQGDDKQSIADVRRSRTDHKSKQPGGHLSAVCCNREKARQTRHYQLTVIDILADYIRFRCESVARLHPPIRPEALLKECNRIVGSMFVIFDGSMELMTLVLLRIIPDRATHTLLLYPVFEHILTSATCHSDCDTIPGYVRMLLCFKRWKSLVSGRAEKASIDSHAVQLLPGRCPTVQHASDLPFLRLLPPVPTGQRVIETRYLLVNDLFSLEHCIAQYLRHHRRTVTGPSVDESAPKQRDNNSNRQRRLHSMEIRSNYINVSLLAELIERKSQLWVRAFPTPPDMISTHPARSPIPNQCLQQEVHSIIESLRLIFRNRAEFIELTLLRVKPYPSSINLLGPVFEAFLGTAAATPCIVKAIGPTGLTIYRSNDVETYGRLILCYAKWKSLYWTGRASVDEPDEWASIDAVALTQLPYDFPRSICPRDALLRRIFPIVAMKSRIDTTTGVAPTDAKRNNVTTRTLLRILPKRPDLEELCLKFIQAYRCGTDATPPLEDQQDQQEAKPQTTNSAAYKSMSASAKRSLRWHLSADVSGQPTFQADEHTEWRSEMKPIIIPDSDDADETSTSDAISMLVKESDHNIPAQNLPHLRDDSTLRSSDVFCPVAVSAGNETCSATGMERNSSTTPTDEFVTDSTATLVPAWPPFVECFLNTPPATPQYEMPPDVVDEEQRRVVLVKKSFPSSSWTRLKGTIRLIGQRKKRISAAGIVKRVLVKIFAHDGWWNFADVLAVKLHSSTRASRCSSIMNGLTGNCTLKVKDTLTNDRLEPLSAQPDVSAVGSRRSSGKADDDRAKNDALLRELIDCLGTVDTMPLDSKQGYVDFAILPDNPGYGAERSPTDTVDDQASPPVFGTCVDTSPLFAADSDKYVLLFTELGPVSWPIV</sequence>